<reference evidence="2 3" key="1">
    <citation type="submission" date="2014-08" db="EMBL/GenBank/DDBJ databases">
        <title>Complete genome sequence of Corynebacterium sphenisci CECT 5990(T) (=DSM 44792(T)), isolated from healthy wild penguins.</title>
        <authorList>
            <person name="Ruckert C."/>
            <person name="Albersmeier A."/>
            <person name="Winkler A."/>
            <person name="Kalinowski J."/>
        </authorList>
    </citation>
    <scope>NUCLEOTIDE SEQUENCE [LARGE SCALE GENOMIC DNA]</scope>
    <source>
        <strain evidence="2 3">DSM 44792</strain>
    </source>
</reference>
<organism evidence="2 3">
    <name type="scientific">Corynebacterium sphenisci DSM 44792</name>
    <dbReference type="NCBI Taxonomy" id="1437874"/>
    <lineage>
        <taxon>Bacteria</taxon>
        <taxon>Bacillati</taxon>
        <taxon>Actinomycetota</taxon>
        <taxon>Actinomycetes</taxon>
        <taxon>Mycobacteriales</taxon>
        <taxon>Corynebacteriaceae</taxon>
        <taxon>Corynebacterium</taxon>
    </lineage>
</organism>
<dbReference type="RefSeq" id="WP_075691513.1">
    <property type="nucleotide sequence ID" value="NZ_CP009248.1"/>
</dbReference>
<evidence type="ECO:0000256" key="1">
    <source>
        <dbReference type="SAM" id="MobiDB-lite"/>
    </source>
</evidence>
<feature type="compositionally biased region" description="Gly residues" evidence="1">
    <location>
        <begin position="9"/>
        <end position="19"/>
    </location>
</feature>
<dbReference type="Proteomes" id="UP000185469">
    <property type="component" value="Chromosome"/>
</dbReference>
<protein>
    <submittedName>
        <fullName evidence="2">Uncharacterized protein</fullName>
    </submittedName>
</protein>
<gene>
    <name evidence="2" type="ORF">CSPHI_03530</name>
</gene>
<dbReference type="KEGG" id="csph:CSPHI_03530"/>
<name>A0A1L7CWU5_9CORY</name>
<keyword evidence="3" id="KW-1185">Reference proteome</keyword>
<feature type="region of interest" description="Disordered" evidence="1">
    <location>
        <begin position="1"/>
        <end position="25"/>
    </location>
</feature>
<dbReference type="AlphaFoldDB" id="A0A1L7CWU5"/>
<proteinExistence type="predicted"/>
<sequence length="96" mass="9883">MAESDSDGGAAGDARGAGAGPIPPEVRARLRPMALLNPRGADGSIDAIALTRAFIEWRQRADPDPGRHARDLAELAELARRRAADAGDSGEPAAGD</sequence>
<evidence type="ECO:0000313" key="2">
    <source>
        <dbReference type="EMBL" id="APT90290.1"/>
    </source>
</evidence>
<evidence type="ECO:0000313" key="3">
    <source>
        <dbReference type="Proteomes" id="UP000185469"/>
    </source>
</evidence>
<accession>A0A1L7CWU5</accession>
<dbReference type="EMBL" id="CP009248">
    <property type="protein sequence ID" value="APT90290.1"/>
    <property type="molecule type" value="Genomic_DNA"/>
</dbReference>